<dbReference type="Pfam" id="PF02597">
    <property type="entry name" value="ThiS"/>
    <property type="match status" value="1"/>
</dbReference>
<dbReference type="AlphaFoldDB" id="A0A0R2RSG3"/>
<comment type="caution">
    <text evidence="1">The sequence shown here is derived from an EMBL/GenBank/DDBJ whole genome shotgun (WGS) entry which is preliminary data.</text>
</comment>
<dbReference type="InterPro" id="IPR003749">
    <property type="entry name" value="ThiS/MoaD-like"/>
</dbReference>
<dbReference type="SUPFAM" id="SSF54285">
    <property type="entry name" value="MoaD/ThiS"/>
    <property type="match status" value="1"/>
</dbReference>
<evidence type="ECO:0008006" key="3">
    <source>
        <dbReference type="Google" id="ProtNLM"/>
    </source>
</evidence>
<dbReference type="NCBIfam" id="TIGR01683">
    <property type="entry name" value="thiS"/>
    <property type="match status" value="1"/>
</dbReference>
<gene>
    <name evidence="1" type="ORF">ABR82_06650</name>
</gene>
<dbReference type="PANTHER" id="PTHR34472">
    <property type="entry name" value="SULFUR CARRIER PROTEIN THIS"/>
    <property type="match status" value="1"/>
</dbReference>
<organism evidence="1 2">
    <name type="scientific">Verrucomicrobia subdivision 6 bacterium BACL9 MAG-120507-bin52</name>
    <dbReference type="NCBI Taxonomy" id="1655590"/>
    <lineage>
        <taxon>Bacteria</taxon>
        <taxon>Pseudomonadati</taxon>
        <taxon>Verrucomicrobiota</taxon>
        <taxon>Verrucomicrobiia</taxon>
        <taxon>Verrucomicrobiales</taxon>
        <taxon>Verrucomicrobia subdivision 6</taxon>
    </lineage>
</organism>
<dbReference type="InterPro" id="IPR012675">
    <property type="entry name" value="Beta-grasp_dom_sf"/>
</dbReference>
<protein>
    <recommendedName>
        <fullName evidence="3">Thiamine biosynthesis protein ThiS</fullName>
    </recommendedName>
</protein>
<proteinExistence type="predicted"/>
<evidence type="ECO:0000313" key="2">
    <source>
        <dbReference type="Proteomes" id="UP000051269"/>
    </source>
</evidence>
<dbReference type="Gene3D" id="3.10.20.30">
    <property type="match status" value="1"/>
</dbReference>
<dbReference type="InterPro" id="IPR016155">
    <property type="entry name" value="Mopterin_synth/thiamin_S_b"/>
</dbReference>
<dbReference type="InterPro" id="IPR010035">
    <property type="entry name" value="Thi_S"/>
</dbReference>
<evidence type="ECO:0000313" key="1">
    <source>
        <dbReference type="EMBL" id="KRO63155.1"/>
    </source>
</evidence>
<dbReference type="CDD" id="cd00565">
    <property type="entry name" value="Ubl_ThiS"/>
    <property type="match status" value="1"/>
</dbReference>
<accession>A0A0R2RSG3</accession>
<reference evidence="1 2" key="1">
    <citation type="submission" date="2015-10" db="EMBL/GenBank/DDBJ databases">
        <title>Metagenome-Assembled Genomes uncover a global brackish microbiome.</title>
        <authorList>
            <person name="Hugerth L.W."/>
            <person name="Larsson J."/>
            <person name="Alneberg J."/>
            <person name="Lindh M.V."/>
            <person name="Legrand C."/>
            <person name="Pinhassi J."/>
            <person name="Andersson A.F."/>
        </authorList>
    </citation>
    <scope>NUCLEOTIDE SEQUENCE [LARGE SCALE GENOMIC DNA]</scope>
    <source>
        <strain evidence="1">BACL18 MAG-120507-bin52</strain>
    </source>
</reference>
<dbReference type="PANTHER" id="PTHR34472:SF1">
    <property type="entry name" value="SULFUR CARRIER PROTEIN THIS"/>
    <property type="match status" value="1"/>
</dbReference>
<dbReference type="Proteomes" id="UP000051269">
    <property type="component" value="Unassembled WGS sequence"/>
</dbReference>
<name>A0A0R2RSG3_9BACT</name>
<dbReference type="EMBL" id="LIBO01000005">
    <property type="protein sequence ID" value="KRO63155.1"/>
    <property type="molecule type" value="Genomic_DNA"/>
</dbReference>
<sequence>MAAKVIVFMNGKARQVNSDRTVMEIVGEMKLEPSSVLVERNGEALLRQEWGEKKVEHGDRLEFVKVVAGG</sequence>